<dbReference type="Proteomes" id="UP000189580">
    <property type="component" value="Chromosome a"/>
</dbReference>
<name>A0A167D9R4_9ASCO</name>
<comment type="subcellular location">
    <subcellularLocation>
        <location evidence="2">Cytoplasm</location>
    </subcellularLocation>
</comment>
<evidence type="ECO:0000256" key="5">
    <source>
        <dbReference type="ARBA" id="ARBA00022490"/>
    </source>
</evidence>
<evidence type="ECO:0000256" key="1">
    <source>
        <dbReference type="ARBA" id="ARBA00003807"/>
    </source>
</evidence>
<dbReference type="GO" id="GO:0005737">
    <property type="term" value="C:cytoplasm"/>
    <property type="evidence" value="ECO:0007669"/>
    <property type="project" value="UniProtKB-SubCell"/>
</dbReference>
<evidence type="ECO:0000256" key="2">
    <source>
        <dbReference type="ARBA" id="ARBA00004496"/>
    </source>
</evidence>
<organism evidence="8 9">
    <name type="scientific">Sugiyamaella lignohabitans</name>
    <dbReference type="NCBI Taxonomy" id="796027"/>
    <lineage>
        <taxon>Eukaryota</taxon>
        <taxon>Fungi</taxon>
        <taxon>Dikarya</taxon>
        <taxon>Ascomycota</taxon>
        <taxon>Saccharomycotina</taxon>
        <taxon>Dipodascomycetes</taxon>
        <taxon>Dipodascales</taxon>
        <taxon>Trichomonascaceae</taxon>
        <taxon>Sugiyamaella</taxon>
    </lineage>
</organism>
<evidence type="ECO:0000256" key="3">
    <source>
        <dbReference type="ARBA" id="ARBA00007289"/>
    </source>
</evidence>
<dbReference type="GO" id="GO:0031083">
    <property type="term" value="C:BLOC-1 complex"/>
    <property type="evidence" value="ECO:0007669"/>
    <property type="project" value="InterPro"/>
</dbReference>
<dbReference type="OrthoDB" id="5424991at2759"/>
<comment type="similarity">
    <text evidence="3">Belongs to the BLOC1S4 family.</text>
</comment>
<gene>
    <name evidence="8" type="ORF">AWJ20_916</name>
</gene>
<keyword evidence="5" id="KW-0963">Cytoplasm</keyword>
<keyword evidence="9" id="KW-1185">Reference proteome</keyword>
<dbReference type="KEGG" id="slb:AWJ20_916"/>
<dbReference type="EMBL" id="CP014501">
    <property type="protein sequence ID" value="ANB12654.1"/>
    <property type="molecule type" value="Genomic_DNA"/>
</dbReference>
<reference evidence="8 9" key="1">
    <citation type="submission" date="2016-02" db="EMBL/GenBank/DDBJ databases">
        <title>Complete genome sequence and transcriptome regulation of the pentose utilising yeast Sugiyamaella lignohabitans.</title>
        <authorList>
            <person name="Bellasio M."/>
            <person name="Peymann A."/>
            <person name="Valli M."/>
            <person name="Sipitzky M."/>
            <person name="Graf A."/>
            <person name="Sauer M."/>
            <person name="Marx H."/>
            <person name="Mattanovich D."/>
        </authorList>
    </citation>
    <scope>NUCLEOTIDE SEQUENCE [LARGE SCALE GENOMIC DNA]</scope>
    <source>
        <strain evidence="8 9">CBS 10342</strain>
    </source>
</reference>
<evidence type="ECO:0000256" key="7">
    <source>
        <dbReference type="SAM" id="MobiDB-lite"/>
    </source>
</evidence>
<feature type="compositionally biased region" description="Basic and acidic residues" evidence="7">
    <location>
        <begin position="27"/>
        <end position="43"/>
    </location>
</feature>
<dbReference type="PANTHER" id="PTHR39145">
    <property type="entry name" value="BIOGENESIS OF LYSOSOME-RELATED ORGANELLES COMPLEX 1 SUBUNIT CNL1"/>
    <property type="match status" value="1"/>
</dbReference>
<sequence length="203" mass="21953">MAGVRESARAGDGGGWSSSPEIVSLDEAVRLQRAGEEQLRRSGSDGPVDYGESSSSRGRDGEAGPSGGSLGSLGVLSDAYNGQNQGNVPEEEGDDEHEEHEEHEEDIFGISKFAGDFAELVSAVGNRINEMSETARKSVASNHQHLVRNEIAIADDQMAQLKSVLTECDDLELELMKIRQIGEIAKSFKIRMLAIEEQLARPR</sequence>
<dbReference type="AlphaFoldDB" id="A0A167D9R4"/>
<evidence type="ECO:0000313" key="8">
    <source>
        <dbReference type="EMBL" id="ANB12654.1"/>
    </source>
</evidence>
<dbReference type="GeneID" id="30038001"/>
<evidence type="ECO:0000256" key="6">
    <source>
        <dbReference type="ARBA" id="ARBA00029995"/>
    </source>
</evidence>
<evidence type="ECO:0000256" key="4">
    <source>
        <dbReference type="ARBA" id="ARBA00014971"/>
    </source>
</evidence>
<dbReference type="GO" id="GO:0007032">
    <property type="term" value="P:endosome organization"/>
    <property type="evidence" value="ECO:0007669"/>
    <property type="project" value="TreeGrafter"/>
</dbReference>
<dbReference type="RefSeq" id="XP_018735131.1">
    <property type="nucleotide sequence ID" value="XM_018882887.1"/>
</dbReference>
<proteinExistence type="inferred from homology"/>
<comment type="function">
    <text evidence="1">Component of the biogenesis of lysosome-related organelles complex-1 (BLOC-1), a complex that is involved in endosomal cargo sorting.</text>
</comment>
<dbReference type="PANTHER" id="PTHR39145:SF1">
    <property type="entry name" value="BIOGENESIS OF LYSOSOME-RELATED ORGANELLES COMPLEX 1 SUBUNIT CNL1"/>
    <property type="match status" value="1"/>
</dbReference>
<protein>
    <recommendedName>
        <fullName evidence="4">Biogenesis of lysosome-related organelles complex 1 subunit CNL1</fullName>
    </recommendedName>
    <alternativeName>
        <fullName evidence="6">CNO-like protein 1</fullName>
    </alternativeName>
</protein>
<feature type="region of interest" description="Disordered" evidence="7">
    <location>
        <begin position="1"/>
        <end position="105"/>
    </location>
</feature>
<feature type="compositionally biased region" description="Acidic residues" evidence="7">
    <location>
        <begin position="89"/>
        <end position="105"/>
    </location>
</feature>
<accession>A0A167D9R4</accession>
<evidence type="ECO:0000313" key="9">
    <source>
        <dbReference type="Proteomes" id="UP000189580"/>
    </source>
</evidence>
<dbReference type="InterPro" id="IPR034455">
    <property type="entry name" value="CNL1"/>
</dbReference>